<dbReference type="InterPro" id="IPR013655">
    <property type="entry name" value="PAS_fold_3"/>
</dbReference>
<evidence type="ECO:0000259" key="1">
    <source>
        <dbReference type="Pfam" id="PF08447"/>
    </source>
</evidence>
<dbReference type="SUPFAM" id="SSF55785">
    <property type="entry name" value="PYP-like sensor domain (PAS domain)"/>
    <property type="match status" value="1"/>
</dbReference>
<gene>
    <name evidence="2" type="ORF">ROSSTS7063_00386</name>
</gene>
<dbReference type="Proteomes" id="UP000409147">
    <property type="component" value="Unassembled WGS sequence"/>
</dbReference>
<dbReference type="Gene3D" id="3.30.450.20">
    <property type="entry name" value="PAS domain"/>
    <property type="match status" value="1"/>
</dbReference>
<dbReference type="InterPro" id="IPR035965">
    <property type="entry name" value="PAS-like_dom_sf"/>
</dbReference>
<organism evidence="2 3">
    <name type="scientific">Blautia obeum</name>
    <dbReference type="NCBI Taxonomy" id="40520"/>
    <lineage>
        <taxon>Bacteria</taxon>
        <taxon>Bacillati</taxon>
        <taxon>Bacillota</taxon>
        <taxon>Clostridia</taxon>
        <taxon>Lachnospirales</taxon>
        <taxon>Lachnospiraceae</taxon>
        <taxon>Blautia</taxon>
    </lineage>
</organism>
<dbReference type="InterPro" id="IPR000014">
    <property type="entry name" value="PAS"/>
</dbReference>
<dbReference type="AlphaFoldDB" id="A0A564SA19"/>
<feature type="domain" description="PAS fold-3" evidence="1">
    <location>
        <begin position="13"/>
        <end position="79"/>
    </location>
</feature>
<sequence length="97" mass="11830">MSGYKDIDELFRLTEKSFRNLIREDEQQQIESSIWEQIDNGNENDYIHFHLRKADGTYFSVLDHGRIVESPQYGKVFYVLFMDWEDMHIRYNDKFAR</sequence>
<evidence type="ECO:0000313" key="3">
    <source>
        <dbReference type="Proteomes" id="UP000409147"/>
    </source>
</evidence>
<dbReference type="NCBIfam" id="TIGR00229">
    <property type="entry name" value="sensory_box"/>
    <property type="match status" value="1"/>
</dbReference>
<reference evidence="2 3" key="1">
    <citation type="submission" date="2019-07" db="EMBL/GenBank/DDBJ databases">
        <authorList>
            <person name="Hibberd C M."/>
            <person name="Gehrig L. J."/>
            <person name="Chang H.-W."/>
            <person name="Venkatesh S."/>
        </authorList>
    </citation>
    <scope>NUCLEOTIDE SEQUENCE [LARGE SCALE GENOMIC DNA]</scope>
    <source>
        <strain evidence="2">Ruminococcus_obeum_SSTS_Bg7063</strain>
    </source>
</reference>
<proteinExistence type="predicted"/>
<evidence type="ECO:0000313" key="2">
    <source>
        <dbReference type="EMBL" id="VUW91931.1"/>
    </source>
</evidence>
<dbReference type="EMBL" id="CABHNB010000005">
    <property type="protein sequence ID" value="VUW91931.1"/>
    <property type="molecule type" value="Genomic_DNA"/>
</dbReference>
<dbReference type="Pfam" id="PF08447">
    <property type="entry name" value="PAS_3"/>
    <property type="match status" value="1"/>
</dbReference>
<name>A0A564SA19_9FIRM</name>
<protein>
    <recommendedName>
        <fullName evidence="1">PAS fold-3 domain-containing protein</fullName>
    </recommendedName>
</protein>
<accession>A0A564SA19</accession>
<keyword evidence="3" id="KW-1185">Reference proteome</keyword>